<dbReference type="GO" id="GO:0008234">
    <property type="term" value="F:cysteine-type peptidase activity"/>
    <property type="evidence" value="ECO:0007669"/>
    <property type="project" value="InterPro"/>
</dbReference>
<dbReference type="InterPro" id="IPR001769">
    <property type="entry name" value="Gingipain"/>
</dbReference>
<keyword evidence="3" id="KW-1185">Reference proteome</keyword>
<dbReference type="EMBL" id="FZNS01000004">
    <property type="protein sequence ID" value="SNR61529.1"/>
    <property type="molecule type" value="Genomic_DNA"/>
</dbReference>
<evidence type="ECO:0000313" key="2">
    <source>
        <dbReference type="EMBL" id="SNR61529.1"/>
    </source>
</evidence>
<dbReference type="Proteomes" id="UP000198310">
    <property type="component" value="Unassembled WGS sequence"/>
</dbReference>
<reference evidence="3" key="1">
    <citation type="submission" date="2017-06" db="EMBL/GenBank/DDBJ databases">
        <authorList>
            <person name="Varghese N."/>
            <person name="Submissions S."/>
        </authorList>
    </citation>
    <scope>NUCLEOTIDE SEQUENCE [LARGE SCALE GENOMIC DNA]</scope>
    <source>
        <strain evidence="3">DSM 28041</strain>
    </source>
</reference>
<dbReference type="Pfam" id="PF01364">
    <property type="entry name" value="Peptidase_C25"/>
    <property type="match status" value="1"/>
</dbReference>
<proteinExistence type="predicted"/>
<gene>
    <name evidence="2" type="ORF">SAMN06269173_104334</name>
</gene>
<dbReference type="InterPro" id="IPR013783">
    <property type="entry name" value="Ig-like_fold"/>
</dbReference>
<protein>
    <submittedName>
        <fullName evidence="2">Peptidase family C25</fullName>
    </submittedName>
</protein>
<name>A0A238XU45_9BACT</name>
<accession>A0A238XU45</accession>
<dbReference type="RefSeq" id="WP_089332748.1">
    <property type="nucleotide sequence ID" value="NZ_FZNS01000004.1"/>
</dbReference>
<dbReference type="Gene3D" id="2.60.40.10">
    <property type="entry name" value="Immunoglobulins"/>
    <property type="match status" value="1"/>
</dbReference>
<dbReference type="Gene3D" id="3.40.50.1460">
    <property type="match status" value="1"/>
</dbReference>
<dbReference type="InterPro" id="IPR029030">
    <property type="entry name" value="Caspase-like_dom_sf"/>
</dbReference>
<dbReference type="Gene3D" id="2.60.40.4070">
    <property type="match status" value="1"/>
</dbReference>
<sequence length="1516" mass="166997">MKQPYTLLTQLRYRWLLLVVLLWSGLARAQSGPYGNEWIVPSQQYYKIKLAQDGLYRLDYQYLTRAGISGVNPQRLQLWRRGREVAIHVGGNQTSLDATTFIEFIGQRNDGLLDRGMYKNATDQAHPFYSLYTDTASYFLTWSATDNGRRMAASNLAGTGTPHAIRMKPEMRVLGEWYTDIQLSAFVFQPWAEPNEGFLSAHISPNSSRDFPVNLVQSVAAQGQEPQVELLIAGATTATHAGVVYALNASGAQRQLGTFQIAGVGKVKGRYILQRNEITGGTARIRVALNPVTGNPNPAPLIRLGYVRLVYPQTNRWFAGTSRLYFANDSTQAGSAYYQLDSLPATVRGYDITDPYAVQRIEGTAGIGQQRSYVFPNANGRTRALLLADAATPLVPGVARRVQFRQITPSAHNYLIVSHKLLMKPVGNVANPVRAYADYRASTTGGRYDTLVVTSDQLYDQFHYGEKSPLAIRQFAQWMLAGSTREKSLFLLGKGLVIGEYDCGTYHRHNPKQYSRCRITATDTASSLDLVPMSTRGASDIFFTANWQNNNYVAQMATGRVVAKNSLEVMAYLNKIIEHEAGGLESWRRNAIHMAGGQDTLDYRDFNAKVDEYSAIIRRPPFAANAVRTYRRSDYPGTGTPHPLNIAAELNSGVSIISYFGHGDPERLDFDLARIDVASSGYANKGKYPMMYVSGCAAGNAFRAIRSFGERFILAPDKGFLGFLSESSFGFPEDLHEMHTQMYTLLFNDPEWYGKPVAAVQNEVSRRLQPSYASSQAAVATLMNTVWQGDPAFRLFAPLKPDFQTNNASLLLPTNIPLNAAAVDLRVTVRNPGRTTTGQLQVRVTRRIGSQTFPTLVSVRQARRDTTYIISLNNLNLGDVSGLNTFVVDLDPNNVIDELDETNNQGTITYTFLQGGVTTLSPPEFGIVGTTSVRLVGQNNIATTTSREYAFELDTVQTFTSDLVRRTTVNAVMVPEWSVTLPVVANPDSVVWYWRVKLAAPQTGESADWATSSFRVLNGRTTGGWSQSHVGQFLRDEQAGVSVAAPGGKWSFDAGSQQGNITSTRIGPAVQWETLYHTIRAGSSGSYTLQLTGIDTLGNSVVLNPSVTSRALSLSTISAKQYPYLELRAIVRGTGSSPAPQLEQWLVTYEGVPEGVVRPSATPLTAATLRQQAQQTGKITVPVTFQNVADFAFKAPLKAYIVVRTDNSTTTPREKYYNLTGPALAAHSQRTYQVELDVRDLSGTLSGQVVLNPRRQPELYYFNNEQALPPFQVASQDTPPVLDVAFDGRHLLNGDIVSAQPLITVQLRDQDRLRPIKDRTAFSLFLSSPNSTTTTALNLNAANVVFAADSAQGVARLEIQLGKDTKLADGVYVLEVQGKDGAGNLAGAEPYRITFEVISESGITNVYPYPNPITSKAKFVFTLTGNELPRNMKIQIMTLTGRVVREIMMSELGNLRIGNNITDYAWDGTDTYGDRLANGTYLYRVILDDAEGTFKHRDTAGDKAFKKGWGKLVLLR</sequence>
<dbReference type="SUPFAM" id="SSF52129">
    <property type="entry name" value="Caspase-like"/>
    <property type="match status" value="1"/>
</dbReference>
<organism evidence="2 3">
    <name type="scientific">Hymenobacter mucosus</name>
    <dbReference type="NCBI Taxonomy" id="1411120"/>
    <lineage>
        <taxon>Bacteria</taxon>
        <taxon>Pseudomonadati</taxon>
        <taxon>Bacteroidota</taxon>
        <taxon>Cytophagia</taxon>
        <taxon>Cytophagales</taxon>
        <taxon>Hymenobacteraceae</taxon>
        <taxon>Hymenobacter</taxon>
    </lineage>
</organism>
<feature type="domain" description="Gingipain" evidence="1">
    <location>
        <begin position="414"/>
        <end position="795"/>
    </location>
</feature>
<evidence type="ECO:0000259" key="1">
    <source>
        <dbReference type="Pfam" id="PF01364"/>
    </source>
</evidence>
<dbReference type="GO" id="GO:0006508">
    <property type="term" value="P:proteolysis"/>
    <property type="evidence" value="ECO:0007669"/>
    <property type="project" value="InterPro"/>
</dbReference>
<evidence type="ECO:0000313" key="3">
    <source>
        <dbReference type="Proteomes" id="UP000198310"/>
    </source>
</evidence>